<evidence type="ECO:0008006" key="2">
    <source>
        <dbReference type="Google" id="ProtNLM"/>
    </source>
</evidence>
<reference evidence="1" key="1">
    <citation type="submission" date="2016-10" db="EMBL/GenBank/DDBJ databases">
        <authorList>
            <person name="de Groot N.N."/>
        </authorList>
    </citation>
    <scope>NUCLEOTIDE SEQUENCE</scope>
</reference>
<proteinExistence type="predicted"/>
<organism evidence="1">
    <name type="scientific">hydrothermal vent metagenome</name>
    <dbReference type="NCBI Taxonomy" id="652676"/>
    <lineage>
        <taxon>unclassified sequences</taxon>
        <taxon>metagenomes</taxon>
        <taxon>ecological metagenomes</taxon>
    </lineage>
</organism>
<protein>
    <recommendedName>
        <fullName evidence="2">Neuromedin U</fullName>
    </recommendedName>
</protein>
<evidence type="ECO:0000313" key="1">
    <source>
        <dbReference type="EMBL" id="SFZ98315.1"/>
    </source>
</evidence>
<sequence>MNSKVIKGFGLSMLLSSMLLAESAAVVPIIGNSGVATGIHPNEVTVQEDAAVSVNEKASAGDVAKKLANPVAAMISLPIQANYQPNMGTNDEGSQWLTNVQPVIPFDVSEDWNLISRTIIPLVSKDTGVPGQDRINKVSDIVQSAWLSPKELTSNGWIWGAGMAFLIPSGSNISAEKWGAGPTGLALKQDGPWTYGGLFNHIWDFAGSDILDAKGNVANNVNQTFMQPFLTYITPQAVTFALNTETTYDWEREQWTVPINFVVTKVVTIGSQMISVGGGVTYWAEAPENGPEGLGVRLLLTFIFPK</sequence>
<gene>
    <name evidence="1" type="ORF">MNB_SV-5-1828</name>
</gene>
<accession>A0A1W1EE40</accession>
<name>A0A1W1EE40_9ZZZZ</name>
<dbReference type="EMBL" id="FPKX01000044">
    <property type="protein sequence ID" value="SFZ98315.1"/>
    <property type="molecule type" value="Genomic_DNA"/>
</dbReference>
<dbReference type="AlphaFoldDB" id="A0A1W1EE40"/>